<accession>A0A0P9QVJ5</accession>
<comment type="caution">
    <text evidence="1">The sequence shown here is derived from an EMBL/GenBank/DDBJ whole genome shotgun (WGS) entry which is preliminary data.</text>
</comment>
<dbReference type="AlphaFoldDB" id="A0A0P9QVJ5"/>
<protein>
    <submittedName>
        <fullName evidence="1">Uncharacterized protein</fullName>
    </submittedName>
</protein>
<dbReference type="RefSeq" id="WP_046235708.1">
    <property type="nucleotide sequence ID" value="NZ_LJQC01000358.1"/>
</dbReference>
<proteinExistence type="predicted"/>
<name>A0A0P9QVJ5_9PSED</name>
<evidence type="ECO:0000313" key="1">
    <source>
        <dbReference type="EMBL" id="KPX02350.1"/>
    </source>
</evidence>
<evidence type="ECO:0000313" key="2">
    <source>
        <dbReference type="Proteomes" id="UP000051335"/>
    </source>
</evidence>
<sequence length="96" mass="10616">MSLPITARQMNALKALQDMGPELAELASSIALAFDASAVENPHMARLIIETTCRRILARQPGSHEVMIQHLETFGELNCLSPEQVNEFTTRLRAQA</sequence>
<reference evidence="1 2" key="1">
    <citation type="submission" date="2015-09" db="EMBL/GenBank/DDBJ databases">
        <title>Genome announcement of multiple Pseudomonas syringae strains.</title>
        <authorList>
            <person name="Thakur S."/>
            <person name="Wang P.W."/>
            <person name="Gong Y."/>
            <person name="Weir B.S."/>
            <person name="Guttman D.S."/>
        </authorList>
    </citation>
    <scope>NUCLEOTIDE SEQUENCE [LARGE SCALE GENOMIC DNA]</scope>
    <source>
        <strain evidence="1 2">ICMP17001</strain>
    </source>
</reference>
<dbReference type="PATRIC" id="fig|317659.3.peg.3973"/>
<organism evidence="1 2">
    <name type="scientific">Pseudomonas syringae pv. coryli</name>
    <dbReference type="NCBI Taxonomy" id="317659"/>
    <lineage>
        <taxon>Bacteria</taxon>
        <taxon>Pseudomonadati</taxon>
        <taxon>Pseudomonadota</taxon>
        <taxon>Gammaproteobacteria</taxon>
        <taxon>Pseudomonadales</taxon>
        <taxon>Pseudomonadaceae</taxon>
        <taxon>Pseudomonas</taxon>
    </lineage>
</organism>
<gene>
    <name evidence="1" type="ORF">ALO75_02552</name>
</gene>
<dbReference type="EMBL" id="LJQC01000358">
    <property type="protein sequence ID" value="KPX02350.1"/>
    <property type="molecule type" value="Genomic_DNA"/>
</dbReference>
<keyword evidence="2" id="KW-1185">Reference proteome</keyword>
<dbReference type="Proteomes" id="UP000051335">
    <property type="component" value="Unassembled WGS sequence"/>
</dbReference>